<comment type="caution">
    <text evidence="1">The sequence shown here is derived from an EMBL/GenBank/DDBJ whole genome shotgun (WGS) entry which is preliminary data.</text>
</comment>
<accession>A0AA94HQT5</accession>
<sequence>MADVSKIQIWNQALGYIGTRRVASDAENCEEARQCAVYWDSARQQALRDFPFPWAQHRAMLAQKKLPDVWAADWRFAYGLPQSCLKVHRIGSVSRRDLRAPFKMVHDPAGTVLILTDADAAFADYTSDVESPTIWDADFIHMLARKLAAMIAIPLLKNNGSKVSELEQLYRAAIPQAYQPAAQEQKSTPQEDSWISCR</sequence>
<evidence type="ECO:0000313" key="2">
    <source>
        <dbReference type="Proteomes" id="UP000182680"/>
    </source>
</evidence>
<evidence type="ECO:0000313" key="1">
    <source>
        <dbReference type="EMBL" id="SFW22843.1"/>
    </source>
</evidence>
<reference evidence="2" key="1">
    <citation type="submission" date="2016-11" db="EMBL/GenBank/DDBJ databases">
        <authorList>
            <person name="Jaros S."/>
            <person name="Januszkiewicz K."/>
            <person name="Wedrychowicz H."/>
        </authorList>
    </citation>
    <scope>NUCLEOTIDE SEQUENCE [LARGE SCALE GENOMIC DNA]</scope>
    <source>
        <strain evidence="2">DSM 7057</strain>
    </source>
</reference>
<organism evidence="1 2">
    <name type="scientific">Desulfovibrio desulfuricans</name>
    <dbReference type="NCBI Taxonomy" id="876"/>
    <lineage>
        <taxon>Bacteria</taxon>
        <taxon>Pseudomonadati</taxon>
        <taxon>Thermodesulfobacteriota</taxon>
        <taxon>Desulfovibrionia</taxon>
        <taxon>Desulfovibrionales</taxon>
        <taxon>Desulfovibrionaceae</taxon>
        <taxon>Desulfovibrio</taxon>
    </lineage>
</organism>
<name>A0AA94HQT5_DESDE</name>
<dbReference type="AlphaFoldDB" id="A0AA94HQT5"/>
<dbReference type="RefSeq" id="WP_072311259.1">
    <property type="nucleotide sequence ID" value="NZ_FPIW01000005.1"/>
</dbReference>
<dbReference type="EMBL" id="FPIW01000005">
    <property type="protein sequence ID" value="SFW22843.1"/>
    <property type="molecule type" value="Genomic_DNA"/>
</dbReference>
<dbReference type="Proteomes" id="UP000182680">
    <property type="component" value="Unassembled WGS sequence"/>
</dbReference>
<gene>
    <name evidence="1" type="ORF">SAMN02910291_00467</name>
</gene>
<proteinExistence type="predicted"/>
<protein>
    <submittedName>
        <fullName evidence="1">Uncharacterized protein</fullName>
    </submittedName>
</protein>